<evidence type="ECO:0000313" key="4">
    <source>
        <dbReference type="Proteomes" id="UP000295788"/>
    </source>
</evidence>
<evidence type="ECO:0000313" key="3">
    <source>
        <dbReference type="EMBL" id="TCS79197.1"/>
    </source>
</evidence>
<organism evidence="3 4">
    <name type="scientific">Tepidibacillus fermentans</name>
    <dbReference type="NCBI Taxonomy" id="1281767"/>
    <lineage>
        <taxon>Bacteria</taxon>
        <taxon>Bacillati</taxon>
        <taxon>Bacillota</taxon>
        <taxon>Bacilli</taxon>
        <taxon>Bacillales</taxon>
        <taxon>Bacillaceae</taxon>
        <taxon>Tepidibacillus</taxon>
    </lineage>
</organism>
<dbReference type="InterPro" id="IPR036365">
    <property type="entry name" value="PGBD-like_sf"/>
</dbReference>
<dbReference type="Gene3D" id="1.10.101.10">
    <property type="entry name" value="PGBD-like superfamily/PGBD"/>
    <property type="match status" value="2"/>
</dbReference>
<proteinExistence type="predicted"/>
<accession>A0A4R3K8H5</accession>
<protein>
    <submittedName>
        <fullName evidence="3">Putative peptidoglycan binding protein</fullName>
    </submittedName>
</protein>
<dbReference type="PANTHER" id="PTHR41533:SF1">
    <property type="entry name" value="L,D-TRANSPEPTIDASE YCBB-RELATED"/>
    <property type="match status" value="1"/>
</dbReference>
<feature type="domain" description="Peptidoglycan binding-like" evidence="2">
    <location>
        <begin position="2"/>
        <end position="24"/>
    </location>
</feature>
<gene>
    <name evidence="3" type="ORF">EDD72_1223</name>
</gene>
<feature type="region of interest" description="Disordered" evidence="1">
    <location>
        <begin position="34"/>
        <end position="59"/>
    </location>
</feature>
<dbReference type="Proteomes" id="UP000295788">
    <property type="component" value="Unassembled WGS sequence"/>
</dbReference>
<keyword evidence="4" id="KW-1185">Reference proteome</keyword>
<feature type="domain" description="Peptidoglycan binding-like" evidence="2">
    <location>
        <begin position="57"/>
        <end position="112"/>
    </location>
</feature>
<dbReference type="SUPFAM" id="SSF47090">
    <property type="entry name" value="PGBD-like"/>
    <property type="match status" value="2"/>
</dbReference>
<name>A0A4R3K8H5_9BACI</name>
<comment type="caution">
    <text evidence="3">The sequence shown here is derived from an EMBL/GenBank/DDBJ whole genome shotgun (WGS) entry which is preliminary data.</text>
</comment>
<dbReference type="Pfam" id="PF01471">
    <property type="entry name" value="PG_binding_1"/>
    <property type="match status" value="2"/>
</dbReference>
<dbReference type="InterPro" id="IPR036366">
    <property type="entry name" value="PGBDSf"/>
</dbReference>
<dbReference type="AlphaFoldDB" id="A0A4R3K8H5"/>
<evidence type="ECO:0000256" key="1">
    <source>
        <dbReference type="SAM" id="MobiDB-lite"/>
    </source>
</evidence>
<dbReference type="InterPro" id="IPR002477">
    <property type="entry name" value="Peptidoglycan-bd-like"/>
</dbReference>
<sequence length="129" mass="14221">MKEFQKKVGITADGIAGKQTYQALQKYVKTQTTISPLNSSSSSNDHWTGQTLREGSRGQAVKDLQAKLQRLGYNIGAIDGIYGKQTVEAVKSFQKAQGLTVDGVAGKNTYHAIEQTLQQKNYYDKKNGY</sequence>
<dbReference type="PANTHER" id="PTHR41533">
    <property type="entry name" value="L,D-TRANSPEPTIDASE HI_1667-RELATED"/>
    <property type="match status" value="1"/>
</dbReference>
<reference evidence="3 4" key="1">
    <citation type="submission" date="2019-03" db="EMBL/GenBank/DDBJ databases">
        <title>Genomic Encyclopedia of Type Strains, Phase IV (KMG-IV): sequencing the most valuable type-strain genomes for metagenomic binning, comparative biology and taxonomic classification.</title>
        <authorList>
            <person name="Goeker M."/>
        </authorList>
    </citation>
    <scope>NUCLEOTIDE SEQUENCE [LARGE SCALE GENOMIC DNA]</scope>
    <source>
        <strain evidence="3 4">DSM 23802</strain>
    </source>
</reference>
<evidence type="ECO:0000259" key="2">
    <source>
        <dbReference type="Pfam" id="PF01471"/>
    </source>
</evidence>
<dbReference type="EMBL" id="SMAB01000022">
    <property type="protein sequence ID" value="TCS79197.1"/>
    <property type="molecule type" value="Genomic_DNA"/>
</dbReference>
<dbReference type="InterPro" id="IPR052905">
    <property type="entry name" value="LD-transpeptidase_YkuD-like"/>
</dbReference>